<gene>
    <name evidence="1" type="ORF">CH365_14495</name>
</gene>
<dbReference type="EMBL" id="NPEA01000007">
    <property type="protein sequence ID" value="PJZ76578.1"/>
    <property type="molecule type" value="Genomic_DNA"/>
</dbReference>
<proteinExistence type="predicted"/>
<reference evidence="1 2" key="1">
    <citation type="submission" date="2017-07" db="EMBL/GenBank/DDBJ databases">
        <title>Leptospira spp. isolated from tropical soils.</title>
        <authorList>
            <person name="Thibeaux R."/>
            <person name="Iraola G."/>
            <person name="Ferres I."/>
            <person name="Bierque E."/>
            <person name="Girault D."/>
            <person name="Soupe-Gilbert M.-E."/>
            <person name="Picardeau M."/>
            <person name="Goarant C."/>
        </authorList>
    </citation>
    <scope>NUCLEOTIDE SEQUENCE [LARGE SCALE GENOMIC DNA]</scope>
    <source>
        <strain evidence="1 2">ES4-C-A1</strain>
    </source>
</reference>
<protein>
    <submittedName>
        <fullName evidence="1">Uncharacterized protein</fullName>
    </submittedName>
</protein>
<sequence>MIRLYGEIQNLYNKKEKEDRDIAPNDQGLTTFHALAIARLARGLLCKTSDKAKCAAGQARVAKQARSAASEPIVRRSIAPNTLHPALFCKIF</sequence>
<name>A0A2M9ZWZ3_9LEPT</name>
<keyword evidence="2" id="KW-1185">Reference proteome</keyword>
<organism evidence="1 2">
    <name type="scientific">Leptospira neocaledonica</name>
    <dbReference type="NCBI Taxonomy" id="2023192"/>
    <lineage>
        <taxon>Bacteria</taxon>
        <taxon>Pseudomonadati</taxon>
        <taxon>Spirochaetota</taxon>
        <taxon>Spirochaetia</taxon>
        <taxon>Leptospirales</taxon>
        <taxon>Leptospiraceae</taxon>
        <taxon>Leptospira</taxon>
    </lineage>
</organism>
<dbReference type="Proteomes" id="UP000231843">
    <property type="component" value="Unassembled WGS sequence"/>
</dbReference>
<dbReference type="AlphaFoldDB" id="A0A2M9ZWZ3"/>
<accession>A0A2M9ZWZ3</accession>
<evidence type="ECO:0000313" key="2">
    <source>
        <dbReference type="Proteomes" id="UP000231843"/>
    </source>
</evidence>
<evidence type="ECO:0000313" key="1">
    <source>
        <dbReference type="EMBL" id="PJZ76578.1"/>
    </source>
</evidence>
<comment type="caution">
    <text evidence="1">The sequence shown here is derived from an EMBL/GenBank/DDBJ whole genome shotgun (WGS) entry which is preliminary data.</text>
</comment>